<dbReference type="eggNOG" id="KOG2508">
    <property type="taxonomic scope" value="Eukaryota"/>
</dbReference>
<organism evidence="3">
    <name type="scientific">Chaetomium thermophilum (strain DSM 1495 / CBS 144.50 / IMI 039719)</name>
    <name type="common">Thermochaetoides thermophila</name>
    <dbReference type="NCBI Taxonomy" id="759272"/>
    <lineage>
        <taxon>Eukaryota</taxon>
        <taxon>Fungi</taxon>
        <taxon>Dikarya</taxon>
        <taxon>Ascomycota</taxon>
        <taxon>Pezizomycotina</taxon>
        <taxon>Sordariomycetes</taxon>
        <taxon>Sordariomycetidae</taxon>
        <taxon>Sordariales</taxon>
        <taxon>Chaetomiaceae</taxon>
        <taxon>Thermochaetoides</taxon>
    </lineage>
</organism>
<dbReference type="KEGG" id="cthr:CTHT_0065950"/>
<dbReference type="SUPFAM" id="SSF51197">
    <property type="entry name" value="Clavaminate synthase-like"/>
    <property type="match status" value="1"/>
</dbReference>
<dbReference type="AlphaFoldDB" id="G0SGD7"/>
<gene>
    <name evidence="2" type="ORF">CTHT_0065950</name>
</gene>
<dbReference type="PROSITE" id="PS51184">
    <property type="entry name" value="JMJC"/>
    <property type="match status" value="1"/>
</dbReference>
<dbReference type="Gene3D" id="2.60.120.10">
    <property type="entry name" value="Jelly Rolls"/>
    <property type="match status" value="1"/>
</dbReference>
<evidence type="ECO:0000259" key="1">
    <source>
        <dbReference type="PROSITE" id="PS51184"/>
    </source>
</evidence>
<sequence>MDSSPTQDPIAELVTNYHELNSSIIEELHEEPSPLEFMRYVARNTPFVVRGAARDWPAMRLWTLDFLKSVMGDQEVNVAVTPYGNADAPTPYTPPNSSSPPTLVFAKPHYELQPFTHFLSRVTAQELAPSKGQEILYSQTQNDNLRSGEFAPLFSLNHVPTQIPWARIALCPKPARDLSSSWGSDYEDEPKLGPDAVNLWIGTSKSVTALHRDNYENVYVQVAGEKHFVLLPPWDAACVNEQPLRPARYRRRENDGKLELVLDKDIGEGDEPVPFATWDPDKPEVSQSAGPEGVCIAVNYW</sequence>
<dbReference type="STRING" id="759272.G0SGD7"/>
<dbReference type="InterPro" id="IPR014710">
    <property type="entry name" value="RmlC-like_jellyroll"/>
</dbReference>
<dbReference type="EMBL" id="GL988047">
    <property type="protein sequence ID" value="EGS17276.1"/>
    <property type="molecule type" value="Genomic_DNA"/>
</dbReference>
<dbReference type="PANTHER" id="PTHR12461">
    <property type="entry name" value="HYPOXIA-INDUCIBLE FACTOR 1 ALPHA INHIBITOR-RELATED"/>
    <property type="match status" value="1"/>
</dbReference>
<dbReference type="GeneID" id="18260633"/>
<keyword evidence="3" id="KW-1185">Reference proteome</keyword>
<evidence type="ECO:0000313" key="3">
    <source>
        <dbReference type="Proteomes" id="UP000008066"/>
    </source>
</evidence>
<dbReference type="HOGENOM" id="CLU_016785_6_1_1"/>
<accession>G0SGD7</accession>
<dbReference type="Proteomes" id="UP000008066">
    <property type="component" value="Unassembled WGS sequence"/>
</dbReference>
<feature type="domain" description="JmjC" evidence="1">
    <location>
        <begin position="157"/>
        <end position="301"/>
    </location>
</feature>
<reference evidence="2 3" key="1">
    <citation type="journal article" date="2011" name="Cell">
        <title>Insight into structure and assembly of the nuclear pore complex by utilizing the genome of a eukaryotic thermophile.</title>
        <authorList>
            <person name="Amlacher S."/>
            <person name="Sarges P."/>
            <person name="Flemming D."/>
            <person name="van Noort V."/>
            <person name="Kunze R."/>
            <person name="Devos D.P."/>
            <person name="Arumugam M."/>
            <person name="Bork P."/>
            <person name="Hurt E."/>
        </authorList>
    </citation>
    <scope>NUCLEOTIDE SEQUENCE [LARGE SCALE GENOMIC DNA]</scope>
    <source>
        <strain evidence="3">DSM 1495 / CBS 144.50 / IMI 039719</strain>
    </source>
</reference>
<dbReference type="InterPro" id="IPR041667">
    <property type="entry name" value="Cupin_8"/>
</dbReference>
<dbReference type="Pfam" id="PF13621">
    <property type="entry name" value="Cupin_8"/>
    <property type="match status" value="1"/>
</dbReference>
<dbReference type="RefSeq" id="XP_006696894.1">
    <property type="nucleotide sequence ID" value="XM_006696831.1"/>
</dbReference>
<evidence type="ECO:0000313" key="2">
    <source>
        <dbReference type="EMBL" id="EGS17276.1"/>
    </source>
</evidence>
<dbReference type="PANTHER" id="PTHR12461:SF99">
    <property type="entry name" value="BIFUNCTIONAL PEPTIDASE AND (3S)-LYSYL HYDROXYLASE JMJD7"/>
    <property type="match status" value="1"/>
</dbReference>
<name>G0SGD7_CHATD</name>
<dbReference type="OrthoDB" id="415358at2759"/>
<protein>
    <recommendedName>
        <fullName evidence="1">JmjC domain-containing protein</fullName>
    </recommendedName>
</protein>
<proteinExistence type="predicted"/>
<dbReference type="OMA" id="WARIALC"/>
<dbReference type="InterPro" id="IPR003347">
    <property type="entry name" value="JmjC_dom"/>
</dbReference>